<organism evidence="1 2">
    <name type="scientific">Ogataea philodendri</name>
    <dbReference type="NCBI Taxonomy" id="1378263"/>
    <lineage>
        <taxon>Eukaryota</taxon>
        <taxon>Fungi</taxon>
        <taxon>Dikarya</taxon>
        <taxon>Ascomycota</taxon>
        <taxon>Saccharomycotina</taxon>
        <taxon>Pichiomycetes</taxon>
        <taxon>Pichiales</taxon>
        <taxon>Pichiaceae</taxon>
        <taxon>Ogataea</taxon>
    </lineage>
</organism>
<dbReference type="EMBL" id="JAEUBE010000511">
    <property type="protein sequence ID" value="KAH3660203.1"/>
    <property type="molecule type" value="Genomic_DNA"/>
</dbReference>
<evidence type="ECO:0000313" key="2">
    <source>
        <dbReference type="Proteomes" id="UP000769157"/>
    </source>
</evidence>
<accession>A0A9P8NTR2</accession>
<sequence>MLEINVVGDELLGVSMMYAMTVGKVDANASVMMAPEADQMKHSICPGVSTIQCLNLSDFLSTKPITWSILVENRLSDVTIAPLGPKL</sequence>
<keyword evidence="2" id="KW-1185">Reference proteome</keyword>
<dbReference type="Proteomes" id="UP000769157">
    <property type="component" value="Unassembled WGS sequence"/>
</dbReference>
<reference evidence="1" key="1">
    <citation type="journal article" date="2021" name="Open Biol.">
        <title>Shared evolutionary footprints suggest mitochondrial oxidative damage underlies multiple complex I losses in fungi.</title>
        <authorList>
            <person name="Schikora-Tamarit M.A."/>
            <person name="Marcet-Houben M."/>
            <person name="Nosek J."/>
            <person name="Gabaldon T."/>
        </authorList>
    </citation>
    <scope>NUCLEOTIDE SEQUENCE</scope>
    <source>
        <strain evidence="1">CBS6075</strain>
    </source>
</reference>
<gene>
    <name evidence="1" type="ORF">OGAPHI_007408</name>
</gene>
<dbReference type="GeneID" id="70239372"/>
<protein>
    <submittedName>
        <fullName evidence="1">Uncharacterized protein</fullName>
    </submittedName>
</protein>
<dbReference type="AlphaFoldDB" id="A0A9P8NTR2"/>
<dbReference type="OrthoDB" id="10584804at2759"/>
<evidence type="ECO:0000313" key="1">
    <source>
        <dbReference type="EMBL" id="KAH3660203.1"/>
    </source>
</evidence>
<proteinExistence type="predicted"/>
<name>A0A9P8NTR2_9ASCO</name>
<dbReference type="RefSeq" id="XP_046057914.1">
    <property type="nucleotide sequence ID" value="XM_046208801.1"/>
</dbReference>
<comment type="caution">
    <text evidence="1">The sequence shown here is derived from an EMBL/GenBank/DDBJ whole genome shotgun (WGS) entry which is preliminary data.</text>
</comment>
<reference evidence="1" key="2">
    <citation type="submission" date="2021-01" db="EMBL/GenBank/DDBJ databases">
        <authorList>
            <person name="Schikora-Tamarit M.A."/>
        </authorList>
    </citation>
    <scope>NUCLEOTIDE SEQUENCE</scope>
    <source>
        <strain evidence="1">CBS6075</strain>
    </source>
</reference>